<keyword evidence="3 5" id="KW-0862">Zinc</keyword>
<proteinExistence type="inferred from homology"/>
<dbReference type="EC" id="4.2.1.1" evidence="5"/>
<dbReference type="SMART" id="SM01057">
    <property type="entry name" value="Carb_anhydrase"/>
    <property type="match status" value="1"/>
</dbReference>
<dbReference type="Pfam" id="PF00194">
    <property type="entry name" value="Carb_anhydrase"/>
    <property type="match status" value="1"/>
</dbReference>
<dbReference type="PANTHER" id="PTHR18952:SF89">
    <property type="entry name" value="CARBONIC ANHYDRASE 5A, MITOCHONDRIAL"/>
    <property type="match status" value="1"/>
</dbReference>
<dbReference type="SUPFAM" id="SSF51069">
    <property type="entry name" value="Carbonic anhydrase"/>
    <property type="match status" value="1"/>
</dbReference>
<evidence type="ECO:0000256" key="4">
    <source>
        <dbReference type="ARBA" id="ARBA00048348"/>
    </source>
</evidence>
<organism evidence="7 8">
    <name type="scientific">Odocoileus virginianus</name>
    <name type="common">White-tailed deer</name>
    <dbReference type="NCBI Taxonomy" id="9874"/>
    <lineage>
        <taxon>Eukaryota</taxon>
        <taxon>Metazoa</taxon>
        <taxon>Chordata</taxon>
        <taxon>Craniata</taxon>
        <taxon>Vertebrata</taxon>
        <taxon>Euteleostomi</taxon>
        <taxon>Mammalia</taxon>
        <taxon>Eutheria</taxon>
        <taxon>Laurasiatheria</taxon>
        <taxon>Artiodactyla</taxon>
        <taxon>Ruminantia</taxon>
        <taxon>Pecora</taxon>
        <taxon>Cervidae</taxon>
        <taxon>Odocoileinae</taxon>
        <taxon>Odocoileus</taxon>
    </lineage>
</organism>
<accession>A0ABM4GW20</accession>
<sequence length="369" mass="40412">MVRPPVPGWSHLKSSGLSLLAKQIWGTLRSHLLRPARWCSQVPCAQRRRNDALHPVWKGPASVPGGTRQSPINIRWRDSVYDPQLKPLGVSYNAEACLYVWNTGYLFQVEFDDSTEGSGISGGPLENHYRLKQFHFHWGAVNEWGSEHMVDNHAYPAELHLVHWNTVKYQNYTDAVMGADGLAVVGVFLKLGARHEALQELVAVLPDIKHKGQPHPGRRGRWGERILSGPAPHAPGCTQHSPTARPARYELREGFDGEMEIPIQPAVYLFSAEQKNSKREGVTTWSLVVGTDGALTCLDNGQRDSRGELGIGPSSAASRGLFDLCGTLPLMLASLDQTSSPPCCPCASSGTWQGRGAGRTLLLAGPQPK</sequence>
<evidence type="ECO:0000313" key="8">
    <source>
        <dbReference type="RefSeq" id="XP_070307519.1"/>
    </source>
</evidence>
<reference evidence="7" key="1">
    <citation type="journal article" date="2022" name="J. Hered.">
        <title>A De Novo Chromosome-Level Genome Assembly of the White-Tailed Deer, Odocoileus Virginianus.</title>
        <authorList>
            <person name="London E.W."/>
            <person name="Roca A.L."/>
            <person name="Novakofski J.E."/>
            <person name="Mateus-Pinilla N.E."/>
        </authorList>
    </citation>
    <scope>NUCLEOTIDE SEQUENCE [LARGE SCALE GENOMIC DNA]</scope>
</reference>
<evidence type="ECO:0000256" key="2">
    <source>
        <dbReference type="ARBA" id="ARBA00022723"/>
    </source>
</evidence>
<gene>
    <name evidence="8" type="primary">CA5A</name>
</gene>
<dbReference type="PROSITE" id="PS51144">
    <property type="entry name" value="ALPHA_CA_2"/>
    <property type="match status" value="1"/>
</dbReference>
<dbReference type="InterPro" id="IPR018338">
    <property type="entry name" value="Carbonic_anhydrase_a-class_CS"/>
</dbReference>
<comment type="similarity">
    <text evidence="1 5">Belongs to the alpha-carbonic anhydrase family.</text>
</comment>
<keyword evidence="2 5" id="KW-0479">Metal-binding</keyword>
<evidence type="ECO:0000259" key="6">
    <source>
        <dbReference type="PROSITE" id="PS51144"/>
    </source>
</evidence>
<protein>
    <recommendedName>
        <fullName evidence="5">Carbonic anhydrase</fullName>
        <ecNumber evidence="5">4.2.1.1</ecNumber>
    </recommendedName>
</protein>
<comment type="function">
    <text evidence="5">Reversible hydration of carbon dioxide.</text>
</comment>
<dbReference type="Proteomes" id="UP001652640">
    <property type="component" value="Chromosome 20"/>
</dbReference>
<dbReference type="InterPro" id="IPR001148">
    <property type="entry name" value="CA_dom"/>
</dbReference>
<comment type="cofactor">
    <cofactor evidence="5">
        <name>Zn(2+)</name>
        <dbReference type="ChEBI" id="CHEBI:29105"/>
    </cofactor>
</comment>
<dbReference type="GeneID" id="110145502"/>
<feature type="domain" description="Alpha-carbonic anhydrase" evidence="6">
    <location>
        <begin position="23"/>
        <end position="369"/>
    </location>
</feature>
<evidence type="ECO:0000256" key="3">
    <source>
        <dbReference type="ARBA" id="ARBA00022833"/>
    </source>
</evidence>
<comment type="catalytic activity">
    <reaction evidence="4 5">
        <text>hydrogencarbonate + H(+) = CO2 + H2O</text>
        <dbReference type="Rhea" id="RHEA:10748"/>
        <dbReference type="ChEBI" id="CHEBI:15377"/>
        <dbReference type="ChEBI" id="CHEBI:15378"/>
        <dbReference type="ChEBI" id="CHEBI:16526"/>
        <dbReference type="ChEBI" id="CHEBI:17544"/>
        <dbReference type="EC" id="4.2.1.1"/>
    </reaction>
</comment>
<keyword evidence="5" id="KW-0456">Lyase</keyword>
<keyword evidence="7" id="KW-1185">Reference proteome</keyword>
<dbReference type="RefSeq" id="XP_070307519.1">
    <property type="nucleotide sequence ID" value="XM_070451418.1"/>
</dbReference>
<evidence type="ECO:0000313" key="7">
    <source>
        <dbReference type="Proteomes" id="UP001652640"/>
    </source>
</evidence>
<evidence type="ECO:0000256" key="5">
    <source>
        <dbReference type="RuleBase" id="RU367011"/>
    </source>
</evidence>
<dbReference type="Gene3D" id="3.10.200.10">
    <property type="entry name" value="Alpha carbonic anhydrase"/>
    <property type="match status" value="1"/>
</dbReference>
<dbReference type="InterPro" id="IPR023561">
    <property type="entry name" value="Carbonic_anhydrase_a-class"/>
</dbReference>
<dbReference type="PROSITE" id="PS00162">
    <property type="entry name" value="ALPHA_CA_1"/>
    <property type="match status" value="1"/>
</dbReference>
<reference evidence="8" key="2">
    <citation type="submission" date="2025-08" db="UniProtKB">
        <authorList>
            <consortium name="RefSeq"/>
        </authorList>
    </citation>
    <scope>IDENTIFICATION</scope>
    <source>
        <tissue evidence="8">Tongue muscle</tissue>
    </source>
</reference>
<dbReference type="InterPro" id="IPR036398">
    <property type="entry name" value="CA_dom_sf"/>
</dbReference>
<name>A0ABM4GW20_ODOVR</name>
<dbReference type="PANTHER" id="PTHR18952">
    <property type="entry name" value="CARBONIC ANHYDRASE"/>
    <property type="match status" value="1"/>
</dbReference>
<evidence type="ECO:0000256" key="1">
    <source>
        <dbReference type="ARBA" id="ARBA00010718"/>
    </source>
</evidence>